<dbReference type="PANTHER" id="PTHR14359">
    <property type="entry name" value="HOMO-OLIGOMERIC FLAVIN CONTAINING CYS DECARBOXYLASE FAMILY"/>
    <property type="match status" value="1"/>
</dbReference>
<dbReference type="InterPro" id="IPR007085">
    <property type="entry name" value="DNA/pantothenate-metab_flavo_C"/>
</dbReference>
<dbReference type="EMBL" id="CAEZYH010000002">
    <property type="protein sequence ID" value="CAB4706540.1"/>
    <property type="molecule type" value="Genomic_DNA"/>
</dbReference>
<protein>
    <submittedName>
        <fullName evidence="8">Unannotated protein</fullName>
    </submittedName>
</protein>
<dbReference type="PANTHER" id="PTHR14359:SF6">
    <property type="entry name" value="PHOSPHOPANTOTHENOYLCYSTEINE DECARBOXYLASE"/>
    <property type="match status" value="1"/>
</dbReference>
<feature type="domain" description="DNA/pantothenate metabolism flavoprotein C-terminal" evidence="4">
    <location>
        <begin position="184"/>
        <end position="393"/>
    </location>
</feature>
<dbReference type="InterPro" id="IPR003382">
    <property type="entry name" value="Flavoprotein"/>
</dbReference>
<dbReference type="InterPro" id="IPR005252">
    <property type="entry name" value="CoaBC"/>
</dbReference>
<organism evidence="8">
    <name type="scientific">freshwater metagenome</name>
    <dbReference type="NCBI Taxonomy" id="449393"/>
    <lineage>
        <taxon>unclassified sequences</taxon>
        <taxon>metagenomes</taxon>
        <taxon>ecological metagenomes</taxon>
    </lineage>
</organism>
<evidence type="ECO:0000313" key="8">
    <source>
        <dbReference type="EMBL" id="CAB4855282.1"/>
    </source>
</evidence>
<dbReference type="GO" id="GO:0010181">
    <property type="term" value="F:FMN binding"/>
    <property type="evidence" value="ECO:0007669"/>
    <property type="project" value="InterPro"/>
</dbReference>
<dbReference type="GO" id="GO:0015937">
    <property type="term" value="P:coenzyme A biosynthetic process"/>
    <property type="evidence" value="ECO:0007669"/>
    <property type="project" value="InterPro"/>
</dbReference>
<dbReference type="EMBL" id="CAFBPS010000008">
    <property type="protein sequence ID" value="CAB5020591.1"/>
    <property type="molecule type" value="Genomic_DNA"/>
</dbReference>
<dbReference type="Gene3D" id="3.40.50.10300">
    <property type="entry name" value="CoaB-like"/>
    <property type="match status" value="1"/>
</dbReference>
<dbReference type="Pfam" id="PF04127">
    <property type="entry name" value="DFP"/>
    <property type="match status" value="1"/>
</dbReference>
<dbReference type="Gene3D" id="3.40.50.1950">
    <property type="entry name" value="Flavin prenyltransferase-like"/>
    <property type="match status" value="1"/>
</dbReference>
<dbReference type="EMBL" id="CAFBLJ010000001">
    <property type="protein sequence ID" value="CAB4855282.1"/>
    <property type="molecule type" value="Genomic_DNA"/>
</dbReference>
<proteinExistence type="inferred from homology"/>
<reference evidence="8" key="1">
    <citation type="submission" date="2020-05" db="EMBL/GenBank/DDBJ databases">
        <authorList>
            <person name="Chiriac C."/>
            <person name="Salcher M."/>
            <person name="Ghai R."/>
            <person name="Kavagutti S V."/>
        </authorList>
    </citation>
    <scope>NUCLEOTIDE SEQUENCE</scope>
</reference>
<dbReference type="GO" id="GO:0004633">
    <property type="term" value="F:phosphopantothenoylcysteine decarboxylase activity"/>
    <property type="evidence" value="ECO:0007669"/>
    <property type="project" value="InterPro"/>
</dbReference>
<evidence type="ECO:0000313" key="5">
    <source>
        <dbReference type="EMBL" id="CAB4706540.1"/>
    </source>
</evidence>
<dbReference type="GO" id="GO:0015941">
    <property type="term" value="P:pantothenate catabolic process"/>
    <property type="evidence" value="ECO:0007669"/>
    <property type="project" value="InterPro"/>
</dbReference>
<keyword evidence="2" id="KW-0456">Lyase</keyword>
<dbReference type="EMBL" id="CAEZZP010000004">
    <property type="protein sequence ID" value="CAB4761658.1"/>
    <property type="molecule type" value="Genomic_DNA"/>
</dbReference>
<dbReference type="Pfam" id="PF02441">
    <property type="entry name" value="Flavoprotein"/>
    <property type="match status" value="1"/>
</dbReference>
<dbReference type="GO" id="GO:0071513">
    <property type="term" value="C:phosphopantothenoylcysteine decarboxylase complex"/>
    <property type="evidence" value="ECO:0007669"/>
    <property type="project" value="TreeGrafter"/>
</dbReference>
<dbReference type="HAMAP" id="MF_02225">
    <property type="entry name" value="CoaBC"/>
    <property type="match status" value="1"/>
</dbReference>
<dbReference type="SUPFAM" id="SSF52507">
    <property type="entry name" value="Homo-oligomeric flavin-containing Cys decarboxylases, HFCD"/>
    <property type="match status" value="1"/>
</dbReference>
<keyword evidence="1" id="KW-0210">Decarboxylase</keyword>
<dbReference type="InterPro" id="IPR035929">
    <property type="entry name" value="CoaB-like_sf"/>
</dbReference>
<evidence type="ECO:0000313" key="7">
    <source>
        <dbReference type="EMBL" id="CAB4791627.1"/>
    </source>
</evidence>
<evidence type="ECO:0000259" key="4">
    <source>
        <dbReference type="Pfam" id="PF04127"/>
    </source>
</evidence>
<sequence>MADLAGKRIVVGVCGGIAAYKAVEVIRRLVDAGAHVIPVMTKGAEHFIGRTTLSALASEPVQTSLWDEASPIPHTKLGQGADLVLIAPATARLLGAYANGLSTDLMTNVLIATRAPVIVCPAMHTEMWEHPAIQQNVATLASRGVHIVEPEAGRLAGGDSGKGRLASPDAIIAAVHQVLGPKDLAGVKVIVSAGGTREPIDAVRVIANRSSGKQGYAVAAEAASRGAQVTLISTVDLPVPAGVSVVNVETAAQMQAAIESVWATSDVMVMSAAVADFRPVSCAPQKIKKDGGIPQIVLEATPDILAGLGASKRPGQVLVGFAAETSDLVTHAQGKLERKNLDLIVANDVSQPGVGFAHETNAVTFLRPSHPLESLSLTDKRAVAQALLDIVVQIRAIQ</sequence>
<dbReference type="InterPro" id="IPR036551">
    <property type="entry name" value="Flavin_trans-like"/>
</dbReference>
<dbReference type="SUPFAM" id="SSF102645">
    <property type="entry name" value="CoaB-like"/>
    <property type="match status" value="1"/>
</dbReference>
<dbReference type="NCBIfam" id="TIGR00521">
    <property type="entry name" value="coaBC_dfp"/>
    <property type="match status" value="1"/>
</dbReference>
<dbReference type="GO" id="GO:0004632">
    <property type="term" value="F:phosphopantothenate--cysteine ligase activity"/>
    <property type="evidence" value="ECO:0007669"/>
    <property type="project" value="InterPro"/>
</dbReference>
<dbReference type="AlphaFoldDB" id="A0A6J7CAM7"/>
<accession>A0A6J7CAM7</accession>
<evidence type="ECO:0000256" key="2">
    <source>
        <dbReference type="ARBA" id="ARBA00023239"/>
    </source>
</evidence>
<feature type="domain" description="Flavoprotein" evidence="3">
    <location>
        <begin position="7"/>
        <end position="177"/>
    </location>
</feature>
<evidence type="ECO:0000259" key="3">
    <source>
        <dbReference type="Pfam" id="PF02441"/>
    </source>
</evidence>
<evidence type="ECO:0000313" key="6">
    <source>
        <dbReference type="EMBL" id="CAB4761658.1"/>
    </source>
</evidence>
<evidence type="ECO:0000313" key="9">
    <source>
        <dbReference type="EMBL" id="CAB4889728.1"/>
    </source>
</evidence>
<gene>
    <name evidence="5" type="ORF">UFOPK2658_00130</name>
    <name evidence="6" type="ORF">UFOPK2880_00150</name>
    <name evidence="7" type="ORF">UFOPK3004_00054</name>
    <name evidence="8" type="ORF">UFOPK3304_00052</name>
    <name evidence="9" type="ORF">UFOPK3494_00247</name>
    <name evidence="10" type="ORF">UFOPK4134_00250</name>
</gene>
<evidence type="ECO:0000256" key="1">
    <source>
        <dbReference type="ARBA" id="ARBA00022793"/>
    </source>
</evidence>
<evidence type="ECO:0000313" key="10">
    <source>
        <dbReference type="EMBL" id="CAB5020591.1"/>
    </source>
</evidence>
<dbReference type="EMBL" id="CAFBMF010000008">
    <property type="protein sequence ID" value="CAB4889728.1"/>
    <property type="molecule type" value="Genomic_DNA"/>
</dbReference>
<dbReference type="EMBL" id="CAFAAL010000002">
    <property type="protein sequence ID" value="CAB4791627.1"/>
    <property type="molecule type" value="Genomic_DNA"/>
</dbReference>
<name>A0A6J7CAM7_9ZZZZ</name>